<evidence type="ECO:0000313" key="5">
    <source>
        <dbReference type="Proteomes" id="UP000637002"/>
    </source>
</evidence>
<dbReference type="Pfam" id="PF00440">
    <property type="entry name" value="TetR_N"/>
    <property type="match status" value="1"/>
</dbReference>
<protein>
    <submittedName>
        <fullName evidence="4">TetR family transcriptional regulator</fullName>
    </submittedName>
</protein>
<dbReference type="AlphaFoldDB" id="A0A916U6E8"/>
<accession>A0A916U6E8</accession>
<dbReference type="PANTHER" id="PTHR30055:SF181">
    <property type="entry name" value="BLR6905 PROTEIN"/>
    <property type="match status" value="1"/>
</dbReference>
<evidence type="ECO:0000256" key="2">
    <source>
        <dbReference type="PROSITE-ProRule" id="PRU00335"/>
    </source>
</evidence>
<evidence type="ECO:0000313" key="4">
    <source>
        <dbReference type="EMBL" id="GGC61154.1"/>
    </source>
</evidence>
<organism evidence="4 5">
    <name type="scientific">Chelatococcus reniformis</name>
    <dbReference type="NCBI Taxonomy" id="1494448"/>
    <lineage>
        <taxon>Bacteria</taxon>
        <taxon>Pseudomonadati</taxon>
        <taxon>Pseudomonadota</taxon>
        <taxon>Alphaproteobacteria</taxon>
        <taxon>Hyphomicrobiales</taxon>
        <taxon>Chelatococcaceae</taxon>
        <taxon>Chelatococcus</taxon>
    </lineage>
</organism>
<dbReference type="EMBL" id="BMGG01000003">
    <property type="protein sequence ID" value="GGC61154.1"/>
    <property type="molecule type" value="Genomic_DNA"/>
</dbReference>
<dbReference type="GO" id="GO:0003700">
    <property type="term" value="F:DNA-binding transcription factor activity"/>
    <property type="evidence" value="ECO:0007669"/>
    <property type="project" value="TreeGrafter"/>
</dbReference>
<reference evidence="4" key="1">
    <citation type="journal article" date="2014" name="Int. J. Syst. Evol. Microbiol.">
        <title>Complete genome sequence of Corynebacterium casei LMG S-19264T (=DSM 44701T), isolated from a smear-ripened cheese.</title>
        <authorList>
            <consortium name="US DOE Joint Genome Institute (JGI-PGF)"/>
            <person name="Walter F."/>
            <person name="Albersmeier A."/>
            <person name="Kalinowski J."/>
            <person name="Ruckert C."/>
        </authorList>
    </citation>
    <scope>NUCLEOTIDE SEQUENCE</scope>
    <source>
        <strain evidence="4">CGMCC 1.12919</strain>
    </source>
</reference>
<feature type="DNA-binding region" description="H-T-H motif" evidence="2">
    <location>
        <begin position="44"/>
        <end position="63"/>
    </location>
</feature>
<evidence type="ECO:0000259" key="3">
    <source>
        <dbReference type="PROSITE" id="PS50977"/>
    </source>
</evidence>
<dbReference type="InterPro" id="IPR001647">
    <property type="entry name" value="HTH_TetR"/>
</dbReference>
<comment type="caution">
    <text evidence="4">The sequence shown here is derived from an EMBL/GenBank/DDBJ whole genome shotgun (WGS) entry which is preliminary data.</text>
</comment>
<dbReference type="SUPFAM" id="SSF46689">
    <property type="entry name" value="Homeodomain-like"/>
    <property type="match status" value="1"/>
</dbReference>
<reference evidence="4" key="2">
    <citation type="submission" date="2020-09" db="EMBL/GenBank/DDBJ databases">
        <authorList>
            <person name="Sun Q."/>
            <person name="Zhou Y."/>
        </authorList>
    </citation>
    <scope>NUCLEOTIDE SEQUENCE</scope>
    <source>
        <strain evidence="4">CGMCC 1.12919</strain>
    </source>
</reference>
<dbReference type="PANTHER" id="PTHR30055">
    <property type="entry name" value="HTH-TYPE TRANSCRIPTIONAL REGULATOR RUTR"/>
    <property type="match status" value="1"/>
</dbReference>
<dbReference type="InterPro" id="IPR009057">
    <property type="entry name" value="Homeodomain-like_sf"/>
</dbReference>
<dbReference type="PROSITE" id="PS50977">
    <property type="entry name" value="HTH_TETR_2"/>
    <property type="match status" value="1"/>
</dbReference>
<keyword evidence="1 2" id="KW-0238">DNA-binding</keyword>
<proteinExistence type="predicted"/>
<sequence length="244" mass="27576">MRTKVAREAAPKPSFDRGAAREQREAMILDEAIRFFADVGFAGQTRELARRLGLTQPALYKYFQSKEELIEKVYQRVFISRWKSEWERMLTEPAVPLKDKLERFYLDYARIVVEHNFIRITMQAALAGDRLTSRYVTQVGERIVPRVCHAVREAAGLPPIADGELSARELQTVWDLQGAIIYLAVRHHIYGFAPLEPLETSVRGIVATFIAGAPQVFGELARVDAGETVRKARTGRKSGSSLSK</sequence>
<dbReference type="InterPro" id="IPR050109">
    <property type="entry name" value="HTH-type_TetR-like_transc_reg"/>
</dbReference>
<feature type="domain" description="HTH tetR-type" evidence="3">
    <location>
        <begin position="22"/>
        <end position="81"/>
    </location>
</feature>
<keyword evidence="5" id="KW-1185">Reference proteome</keyword>
<dbReference type="Gene3D" id="1.10.357.10">
    <property type="entry name" value="Tetracycline Repressor, domain 2"/>
    <property type="match status" value="1"/>
</dbReference>
<name>A0A916U6E8_9HYPH</name>
<dbReference type="PRINTS" id="PR00455">
    <property type="entry name" value="HTHTETR"/>
</dbReference>
<dbReference type="Proteomes" id="UP000637002">
    <property type="component" value="Unassembled WGS sequence"/>
</dbReference>
<evidence type="ECO:0000256" key="1">
    <source>
        <dbReference type="ARBA" id="ARBA00023125"/>
    </source>
</evidence>
<dbReference type="GO" id="GO:0000976">
    <property type="term" value="F:transcription cis-regulatory region binding"/>
    <property type="evidence" value="ECO:0007669"/>
    <property type="project" value="TreeGrafter"/>
</dbReference>
<gene>
    <name evidence="4" type="ORF">GCM10010994_19640</name>
</gene>